<accession>A0A0A5GD42</accession>
<evidence type="ECO:0000256" key="3">
    <source>
        <dbReference type="ARBA" id="ARBA00007931"/>
    </source>
</evidence>
<keyword evidence="8" id="KW-0862">Zinc</keyword>
<dbReference type="GO" id="GO:0016020">
    <property type="term" value="C:membrane"/>
    <property type="evidence" value="ECO:0007669"/>
    <property type="project" value="UniProtKB-SubCell"/>
</dbReference>
<keyword evidence="15" id="KW-1185">Reference proteome</keyword>
<dbReference type="STRING" id="1385512.N784_01365"/>
<keyword evidence="7" id="KW-0378">Hydrolase</keyword>
<name>A0A0A5GD42_9BACI</name>
<evidence type="ECO:0000256" key="6">
    <source>
        <dbReference type="ARBA" id="ARBA00022723"/>
    </source>
</evidence>
<dbReference type="GO" id="GO:0046872">
    <property type="term" value="F:metal ion binding"/>
    <property type="evidence" value="ECO:0007669"/>
    <property type="project" value="UniProtKB-KW"/>
</dbReference>
<evidence type="ECO:0000256" key="5">
    <source>
        <dbReference type="ARBA" id="ARBA00022692"/>
    </source>
</evidence>
<evidence type="ECO:0000256" key="9">
    <source>
        <dbReference type="ARBA" id="ARBA00022989"/>
    </source>
</evidence>
<dbReference type="GO" id="GO:0008237">
    <property type="term" value="F:metallopeptidase activity"/>
    <property type="evidence" value="ECO:0007669"/>
    <property type="project" value="UniProtKB-KW"/>
</dbReference>
<dbReference type="EMBL" id="AVPG01000001">
    <property type="protein sequence ID" value="KGX89010.1"/>
    <property type="molecule type" value="Genomic_DNA"/>
</dbReference>
<evidence type="ECO:0000256" key="12">
    <source>
        <dbReference type="SAM" id="Phobius"/>
    </source>
</evidence>
<evidence type="ECO:0000256" key="8">
    <source>
        <dbReference type="ARBA" id="ARBA00022833"/>
    </source>
</evidence>
<evidence type="ECO:0000313" key="15">
    <source>
        <dbReference type="Proteomes" id="UP000030401"/>
    </source>
</evidence>
<protein>
    <submittedName>
        <fullName evidence="14">Stage IV sporulation protein FB</fullName>
    </submittedName>
</protein>
<keyword evidence="4" id="KW-0645">Protease</keyword>
<sequence>MNISKKINHFHIHPILWAMIAIGIVTGSFLQLIAIFLIVLIHELGHYGMALYYRWRIRSVMLWPFGGVMETDEHHTRPLKEELAVSLAGPVQHLWLYGVIWMLGWMQWVSPSMVDLLFLYNTSILIFNLLPVWPLDGGHLLFLFLSHRFPFVKAQAYVIICSIVCIAFTVLISLLIFPFSLTIVLLACFLLWENRLEWKQRQYTFLRYLLKRHEDRNDSVHTLHAIHVPEDMPIHHIFHRFKRGTHHHIYVLFRNQSRKVIDEGECLYYYFTLKQSSASAKDVAEWSAM</sequence>
<proteinExistence type="inferred from homology"/>
<dbReference type="InterPro" id="IPR008915">
    <property type="entry name" value="Peptidase_M50"/>
</dbReference>
<dbReference type="Proteomes" id="UP000030401">
    <property type="component" value="Unassembled WGS sequence"/>
</dbReference>
<evidence type="ECO:0000256" key="1">
    <source>
        <dbReference type="ARBA" id="ARBA00001947"/>
    </source>
</evidence>
<reference evidence="14 15" key="1">
    <citation type="submission" date="2013-08" db="EMBL/GenBank/DDBJ databases">
        <authorList>
            <person name="Huang J."/>
            <person name="Wang G."/>
        </authorList>
    </citation>
    <scope>NUCLEOTIDE SEQUENCE [LARGE SCALE GENOMIC DNA]</scope>
    <source>
        <strain evidence="14 15">JSM 072002</strain>
    </source>
</reference>
<feature type="transmembrane region" description="Helical" evidence="12">
    <location>
        <begin position="156"/>
        <end position="189"/>
    </location>
</feature>
<gene>
    <name evidence="14" type="ORF">N784_01365</name>
</gene>
<feature type="transmembrane region" description="Helical" evidence="12">
    <location>
        <begin position="116"/>
        <end position="136"/>
    </location>
</feature>
<dbReference type="eggNOG" id="COG1994">
    <property type="taxonomic scope" value="Bacteria"/>
</dbReference>
<dbReference type="GO" id="GO:0006508">
    <property type="term" value="P:proteolysis"/>
    <property type="evidence" value="ECO:0007669"/>
    <property type="project" value="UniProtKB-KW"/>
</dbReference>
<keyword evidence="6" id="KW-0479">Metal-binding</keyword>
<feature type="transmembrane region" description="Helical" evidence="12">
    <location>
        <begin position="15"/>
        <end position="41"/>
    </location>
</feature>
<evidence type="ECO:0000256" key="11">
    <source>
        <dbReference type="ARBA" id="ARBA00023136"/>
    </source>
</evidence>
<feature type="transmembrane region" description="Helical" evidence="12">
    <location>
        <begin position="83"/>
        <end position="104"/>
    </location>
</feature>
<comment type="similarity">
    <text evidence="3">Belongs to the peptidase M50B family.</text>
</comment>
<feature type="domain" description="Peptidase M50" evidence="13">
    <location>
        <begin position="32"/>
        <end position="106"/>
    </location>
</feature>
<comment type="subcellular location">
    <subcellularLocation>
        <location evidence="2">Membrane</location>
        <topology evidence="2">Multi-pass membrane protein</topology>
    </subcellularLocation>
</comment>
<dbReference type="RefSeq" id="WP_036831228.1">
    <property type="nucleotide sequence ID" value="NZ_AVPG01000001.1"/>
</dbReference>
<evidence type="ECO:0000256" key="4">
    <source>
        <dbReference type="ARBA" id="ARBA00022670"/>
    </source>
</evidence>
<organism evidence="14 15">
    <name type="scientific">Pontibacillus litoralis JSM 072002</name>
    <dbReference type="NCBI Taxonomy" id="1385512"/>
    <lineage>
        <taxon>Bacteria</taxon>
        <taxon>Bacillati</taxon>
        <taxon>Bacillota</taxon>
        <taxon>Bacilli</taxon>
        <taxon>Bacillales</taxon>
        <taxon>Bacillaceae</taxon>
        <taxon>Pontibacillus</taxon>
    </lineage>
</organism>
<keyword evidence="11 12" id="KW-0472">Membrane</keyword>
<dbReference type="Pfam" id="PF02163">
    <property type="entry name" value="Peptidase_M50"/>
    <property type="match status" value="2"/>
</dbReference>
<dbReference type="OrthoDB" id="166377at2"/>
<dbReference type="PANTHER" id="PTHR39188:SF3">
    <property type="entry name" value="STAGE IV SPORULATION PROTEIN FB"/>
    <property type="match status" value="1"/>
</dbReference>
<evidence type="ECO:0000256" key="10">
    <source>
        <dbReference type="ARBA" id="ARBA00023049"/>
    </source>
</evidence>
<evidence type="ECO:0000259" key="13">
    <source>
        <dbReference type="Pfam" id="PF02163"/>
    </source>
</evidence>
<comment type="cofactor">
    <cofactor evidence="1">
        <name>Zn(2+)</name>
        <dbReference type="ChEBI" id="CHEBI:29105"/>
    </cofactor>
</comment>
<dbReference type="CDD" id="cd06161">
    <property type="entry name" value="S2P-M50_SpoIVFB"/>
    <property type="match status" value="1"/>
</dbReference>
<dbReference type="PANTHER" id="PTHR39188">
    <property type="entry name" value="MEMBRANE-ASSOCIATED ZINC METALLOPROTEASE M50B"/>
    <property type="match status" value="1"/>
</dbReference>
<evidence type="ECO:0000313" key="14">
    <source>
        <dbReference type="EMBL" id="KGX89010.1"/>
    </source>
</evidence>
<comment type="caution">
    <text evidence="14">The sequence shown here is derived from an EMBL/GenBank/DDBJ whole genome shotgun (WGS) entry which is preliminary data.</text>
</comment>
<keyword evidence="10" id="KW-0482">Metalloprotease</keyword>
<keyword evidence="5 12" id="KW-0812">Transmembrane</keyword>
<feature type="domain" description="Peptidase M50" evidence="13">
    <location>
        <begin position="111"/>
        <end position="166"/>
    </location>
</feature>
<evidence type="ECO:0000256" key="2">
    <source>
        <dbReference type="ARBA" id="ARBA00004141"/>
    </source>
</evidence>
<dbReference type="AlphaFoldDB" id="A0A0A5GD42"/>
<evidence type="ECO:0000256" key="7">
    <source>
        <dbReference type="ARBA" id="ARBA00022801"/>
    </source>
</evidence>
<keyword evidence="9 12" id="KW-1133">Transmembrane helix</keyword>